<dbReference type="Gene3D" id="1.10.1790.10">
    <property type="entry name" value="PRD domain"/>
    <property type="match status" value="2"/>
</dbReference>
<dbReference type="SUPFAM" id="SSF55804">
    <property type="entry name" value="Phoshotransferase/anion transport protein"/>
    <property type="match status" value="1"/>
</dbReference>
<dbReference type="Gene3D" id="3.40.50.2300">
    <property type="match status" value="1"/>
</dbReference>
<dbReference type="InterPro" id="IPR036095">
    <property type="entry name" value="PTS_EIIB-like_sf"/>
</dbReference>
<gene>
    <name evidence="9" type="ORF">GH754_07000</name>
</gene>
<evidence type="ECO:0000256" key="5">
    <source>
        <dbReference type="ARBA" id="ARBA00023163"/>
    </source>
</evidence>
<dbReference type="PROSITE" id="PS51372">
    <property type="entry name" value="PRD_2"/>
    <property type="match status" value="2"/>
</dbReference>
<accession>A0A6G1X4Z5</accession>
<dbReference type="SUPFAM" id="SSF52794">
    <property type="entry name" value="PTS system IIB component-like"/>
    <property type="match status" value="1"/>
</dbReference>
<sequence>MFITSREKSIIYLVAKTSGKHTPQSLASYLNVSVRTVQRDLKAVEKILNQFDLILQRTTNDGLVIEGKNEDMFKLIQQLSNVHPTDDTPEEKKLQLLIKLFHEGSSFKAQVLAKELVVSSTTLATYLDDLTTWLKKFSVAVTRKRGVGIEVHGDEANKRKALASYFLYHFHEDLLENLYALHQGSEIKAPILGFFPSHYLLKVDEFVQDILTHGETKLADHDYLGLIVHICTTIRRSESGFHLGDEVEQDGDQSKEFELMNHLRARLQSDLSIPLSTNDIHYLAVVLKGSKLQDELEIDYDSILLGQKIKNVIEQVSSQIHVDLSEDFSLFKGLLAHMEPSIYRLKHQMGLFNPLTEDIKQKYPLLFMAVRKSLEYEFTDMTFPDDEVAFIVLHFGSALLMNEEKADIHAVIVCPTGIGTSKMLASRIQKEITEISSVDISSIKDFDRNKLNQFDVVISTVRLPFNEIDYILVTPLLSDDDIDMIRSFLQNNLENITRKQQYGEWRKNEEAPTRNEKSTLQDVLKEMKDVQTSMEAILEHFRVERKSNVENHVQVLQEMVEELQKEQLITDSAQVLQKLMDREKVGGLGIPNTNMGLYHCRDDSIESLVFQVSHLDDTFSIKGMDGQEVQMKNLLLMLSPEDLSLREQEILSLISTSLIENDIAMMIFSSSNEAMIRGKLENIFLEYLQNKWIKE</sequence>
<dbReference type="Pfam" id="PF00359">
    <property type="entry name" value="PTS_EIIA_2"/>
    <property type="match status" value="1"/>
</dbReference>
<comment type="caution">
    <text evidence="9">The sequence shown here is derived from an EMBL/GenBank/DDBJ whole genome shotgun (WGS) entry which is preliminary data.</text>
</comment>
<evidence type="ECO:0000256" key="2">
    <source>
        <dbReference type="ARBA" id="ARBA00022737"/>
    </source>
</evidence>
<evidence type="ECO:0000313" key="9">
    <source>
        <dbReference type="EMBL" id="MRG86073.1"/>
    </source>
</evidence>
<dbReference type="InterPro" id="IPR002178">
    <property type="entry name" value="PTS_EIIA_type-2_dom"/>
</dbReference>
<dbReference type="GO" id="GO:0009401">
    <property type="term" value="P:phosphoenolpyruvate-dependent sugar phosphotransferase system"/>
    <property type="evidence" value="ECO:0007669"/>
    <property type="project" value="InterPro"/>
</dbReference>
<dbReference type="InterPro" id="IPR036388">
    <property type="entry name" value="WH-like_DNA-bd_sf"/>
</dbReference>
<dbReference type="PROSITE" id="PS51099">
    <property type="entry name" value="PTS_EIIB_TYPE_2"/>
    <property type="match status" value="1"/>
</dbReference>
<reference evidence="9 10" key="1">
    <citation type="submission" date="2019-11" db="EMBL/GenBank/DDBJ databases">
        <authorList>
            <person name="Li J."/>
        </authorList>
    </citation>
    <scope>NUCLEOTIDE SEQUENCE [LARGE SCALE GENOMIC DNA]</scope>
    <source>
        <strain evidence="9 10">J4</strain>
    </source>
</reference>
<keyword evidence="2" id="KW-0677">Repeat</keyword>
<dbReference type="Proteomes" id="UP000480185">
    <property type="component" value="Unassembled WGS sequence"/>
</dbReference>
<feature type="domain" description="PTS EIIB type-2" evidence="7">
    <location>
        <begin position="408"/>
        <end position="497"/>
    </location>
</feature>
<name>A0A6G1X4Z5_9BACI</name>
<dbReference type="RefSeq" id="WP_153727990.1">
    <property type="nucleotide sequence ID" value="NZ_WJNH01000003.1"/>
</dbReference>
<dbReference type="Gene3D" id="1.10.10.10">
    <property type="entry name" value="Winged helix-like DNA-binding domain superfamily/Winged helix DNA-binding domain"/>
    <property type="match status" value="1"/>
</dbReference>
<dbReference type="InterPro" id="IPR007737">
    <property type="entry name" value="Mga_HTH"/>
</dbReference>
<evidence type="ECO:0000313" key="10">
    <source>
        <dbReference type="Proteomes" id="UP000480185"/>
    </source>
</evidence>
<feature type="domain" description="PTS EIIA type-2" evidence="6">
    <location>
        <begin position="536"/>
        <end position="683"/>
    </location>
</feature>
<dbReference type="OrthoDB" id="9776005at2"/>
<dbReference type="SUPFAM" id="SSF63520">
    <property type="entry name" value="PTS-regulatory domain, PRD"/>
    <property type="match status" value="2"/>
</dbReference>
<feature type="domain" description="PRD" evidence="8">
    <location>
        <begin position="194"/>
        <end position="297"/>
    </location>
</feature>
<organism evidence="9 10">
    <name type="scientific">Salinibacillus xinjiangensis</name>
    <dbReference type="NCBI Taxonomy" id="1229268"/>
    <lineage>
        <taxon>Bacteria</taxon>
        <taxon>Bacillati</taxon>
        <taxon>Bacillota</taxon>
        <taxon>Bacilli</taxon>
        <taxon>Bacillales</taxon>
        <taxon>Bacillaceae</taxon>
        <taxon>Salinibacillus</taxon>
    </lineage>
</organism>
<dbReference type="Pfam" id="PF02302">
    <property type="entry name" value="PTS_IIB"/>
    <property type="match status" value="1"/>
</dbReference>
<dbReference type="GO" id="GO:0006355">
    <property type="term" value="P:regulation of DNA-templated transcription"/>
    <property type="evidence" value="ECO:0007669"/>
    <property type="project" value="InterPro"/>
</dbReference>
<dbReference type="AlphaFoldDB" id="A0A6G1X4Z5"/>
<feature type="domain" description="PRD" evidence="8">
    <location>
        <begin position="300"/>
        <end position="405"/>
    </location>
</feature>
<dbReference type="Gene3D" id="3.40.930.10">
    <property type="entry name" value="Mannitol-specific EII, Chain A"/>
    <property type="match status" value="1"/>
</dbReference>
<dbReference type="Pfam" id="PF05043">
    <property type="entry name" value="Mga"/>
    <property type="match status" value="1"/>
</dbReference>
<dbReference type="CDD" id="cd05568">
    <property type="entry name" value="PTS_IIB_bgl_like"/>
    <property type="match status" value="1"/>
</dbReference>
<dbReference type="InterPro" id="IPR036634">
    <property type="entry name" value="PRD_sf"/>
</dbReference>
<dbReference type="PANTHER" id="PTHR30185">
    <property type="entry name" value="CRYPTIC BETA-GLUCOSIDE BGL OPERON ANTITERMINATOR"/>
    <property type="match status" value="1"/>
</dbReference>
<proteinExistence type="predicted"/>
<dbReference type="InterPro" id="IPR013011">
    <property type="entry name" value="PTS_EIIB_2"/>
</dbReference>
<evidence type="ECO:0000256" key="3">
    <source>
        <dbReference type="ARBA" id="ARBA00023015"/>
    </source>
</evidence>
<dbReference type="InterPro" id="IPR016152">
    <property type="entry name" value="PTrfase/Anion_transptr"/>
</dbReference>
<dbReference type="GO" id="GO:0008982">
    <property type="term" value="F:protein-N(PI)-phosphohistidine-sugar phosphotransferase activity"/>
    <property type="evidence" value="ECO:0007669"/>
    <property type="project" value="InterPro"/>
</dbReference>
<evidence type="ECO:0000259" key="8">
    <source>
        <dbReference type="PROSITE" id="PS51372"/>
    </source>
</evidence>
<evidence type="ECO:0000259" key="7">
    <source>
        <dbReference type="PROSITE" id="PS51099"/>
    </source>
</evidence>
<dbReference type="PANTHER" id="PTHR30185:SF18">
    <property type="entry name" value="TRANSCRIPTIONAL REGULATOR MTLR"/>
    <property type="match status" value="1"/>
</dbReference>
<dbReference type="InterPro" id="IPR003501">
    <property type="entry name" value="PTS_EIIB_2/3"/>
</dbReference>
<dbReference type="EMBL" id="WJNH01000003">
    <property type="protein sequence ID" value="MRG86073.1"/>
    <property type="molecule type" value="Genomic_DNA"/>
</dbReference>
<keyword evidence="5" id="KW-0804">Transcription</keyword>
<keyword evidence="4" id="KW-0010">Activator</keyword>
<dbReference type="InterPro" id="IPR011608">
    <property type="entry name" value="PRD"/>
</dbReference>
<keyword evidence="3" id="KW-0805">Transcription regulation</keyword>
<evidence type="ECO:0000256" key="1">
    <source>
        <dbReference type="ARBA" id="ARBA00022679"/>
    </source>
</evidence>
<dbReference type="InterPro" id="IPR013196">
    <property type="entry name" value="HTH_11"/>
</dbReference>
<dbReference type="Pfam" id="PF08279">
    <property type="entry name" value="HTH_11"/>
    <property type="match status" value="1"/>
</dbReference>
<dbReference type="PROSITE" id="PS51094">
    <property type="entry name" value="PTS_EIIA_TYPE_2"/>
    <property type="match status" value="1"/>
</dbReference>
<evidence type="ECO:0000259" key="6">
    <source>
        <dbReference type="PROSITE" id="PS51094"/>
    </source>
</evidence>
<keyword evidence="1" id="KW-0808">Transferase</keyword>
<dbReference type="Pfam" id="PF00874">
    <property type="entry name" value="PRD"/>
    <property type="match status" value="2"/>
</dbReference>
<keyword evidence="10" id="KW-1185">Reference proteome</keyword>
<protein>
    <submittedName>
        <fullName evidence="9">PRD domain-containing protein</fullName>
    </submittedName>
</protein>
<dbReference type="InterPro" id="IPR050661">
    <property type="entry name" value="BglG_antiterminators"/>
</dbReference>
<evidence type="ECO:0000256" key="4">
    <source>
        <dbReference type="ARBA" id="ARBA00023159"/>
    </source>
</evidence>